<evidence type="ECO:0000313" key="1">
    <source>
        <dbReference type="EMBL" id="DAE21474.1"/>
    </source>
</evidence>
<keyword evidence="1" id="KW-0238">DNA-binding</keyword>
<accession>A0A8S5QR35</accession>
<dbReference type="EMBL" id="BK015712">
    <property type="protein sequence ID" value="DAE21474.1"/>
    <property type="molecule type" value="Genomic_DNA"/>
</dbReference>
<dbReference type="GO" id="GO:0003677">
    <property type="term" value="F:DNA binding"/>
    <property type="evidence" value="ECO:0007669"/>
    <property type="project" value="UniProtKB-KW"/>
</dbReference>
<sequence length="66" mass="7829">MRVMTKWLNVELEKDLADKLRTYLKEQEITFETSQAGDLTHFEILVTSRDMKIAINRALLKFEIDQ</sequence>
<name>A0A8S5QR35_9CAUD</name>
<proteinExistence type="predicted"/>
<reference evidence="1" key="1">
    <citation type="journal article" date="2021" name="Proc. Natl. Acad. Sci. U.S.A.">
        <title>A Catalog of Tens of Thousands of Viruses from Human Metagenomes Reveals Hidden Associations with Chronic Diseases.</title>
        <authorList>
            <person name="Tisza M.J."/>
            <person name="Buck C.B."/>
        </authorList>
    </citation>
    <scope>NUCLEOTIDE SEQUENCE</scope>
    <source>
        <strain evidence="1">CtgXL3</strain>
    </source>
</reference>
<organism evidence="1">
    <name type="scientific">Myoviridae sp. ctgXL3</name>
    <dbReference type="NCBI Taxonomy" id="2826681"/>
    <lineage>
        <taxon>Viruses</taxon>
        <taxon>Duplodnaviria</taxon>
        <taxon>Heunggongvirae</taxon>
        <taxon>Uroviricota</taxon>
        <taxon>Caudoviricetes</taxon>
    </lineage>
</organism>
<protein>
    <submittedName>
        <fullName evidence="1">DNA-binding protein</fullName>
    </submittedName>
</protein>